<dbReference type="RefSeq" id="WP_345376408.1">
    <property type="nucleotide sequence ID" value="NZ_BAABLM010000005.1"/>
</dbReference>
<evidence type="ECO:0000313" key="1">
    <source>
        <dbReference type="EMBL" id="GAA4680233.1"/>
    </source>
</evidence>
<evidence type="ECO:0000313" key="2">
    <source>
        <dbReference type="Proteomes" id="UP001501295"/>
    </source>
</evidence>
<dbReference type="Proteomes" id="UP001501295">
    <property type="component" value="Unassembled WGS sequence"/>
</dbReference>
<reference evidence="2" key="1">
    <citation type="journal article" date="2019" name="Int. J. Syst. Evol. Microbiol.">
        <title>The Global Catalogue of Microorganisms (GCM) 10K type strain sequencing project: providing services to taxonomists for standard genome sequencing and annotation.</title>
        <authorList>
            <consortium name="The Broad Institute Genomics Platform"/>
            <consortium name="The Broad Institute Genome Sequencing Center for Infectious Disease"/>
            <person name="Wu L."/>
            <person name="Ma J."/>
        </authorList>
    </citation>
    <scope>NUCLEOTIDE SEQUENCE [LARGE SCALE GENOMIC DNA]</scope>
    <source>
        <strain evidence="2">JCM 18956</strain>
    </source>
</reference>
<comment type="caution">
    <text evidence="1">The sequence shown here is derived from an EMBL/GenBank/DDBJ whole genome shotgun (WGS) entry which is preliminary data.</text>
</comment>
<dbReference type="EMBL" id="BAABLM010000005">
    <property type="protein sequence ID" value="GAA4680233.1"/>
    <property type="molecule type" value="Genomic_DNA"/>
</dbReference>
<organism evidence="1 2">
    <name type="scientific">Frondihabitans cladoniiphilus</name>
    <dbReference type="NCBI Taxonomy" id="715785"/>
    <lineage>
        <taxon>Bacteria</taxon>
        <taxon>Bacillati</taxon>
        <taxon>Actinomycetota</taxon>
        <taxon>Actinomycetes</taxon>
        <taxon>Micrococcales</taxon>
        <taxon>Microbacteriaceae</taxon>
        <taxon>Frondihabitans</taxon>
    </lineage>
</organism>
<sequence>MRTDPQIAGIIQLRLDIARELDASFALSLLERARLRLQLITIVDCFNEGRLTAEDAMVRLERLHTEVTSAVIA</sequence>
<accession>A0ABP8W423</accession>
<evidence type="ECO:0008006" key="3">
    <source>
        <dbReference type="Google" id="ProtNLM"/>
    </source>
</evidence>
<proteinExistence type="predicted"/>
<protein>
    <recommendedName>
        <fullName evidence="3">Antitoxin VbhA domain-containing protein</fullName>
    </recommendedName>
</protein>
<keyword evidence="2" id="KW-1185">Reference proteome</keyword>
<name>A0ABP8W423_9MICO</name>
<gene>
    <name evidence="1" type="ORF">GCM10025780_26810</name>
</gene>